<name>A0A6A6Y171_9PEZI</name>
<proteinExistence type="predicted"/>
<evidence type="ECO:0000313" key="4">
    <source>
        <dbReference type="RefSeq" id="XP_033569353.1"/>
    </source>
</evidence>
<sequence length="86" mass="9649">MGISLNCFCDFRPLYSCRAHGDWSFCVFSTCKNIASYKKPGGDLANSPMFCCVYFLLRAILASLQPTGFFALFVFMSLLFSRGIYA</sequence>
<dbReference type="AlphaFoldDB" id="A0A6A6Y171"/>
<dbReference type="RefSeq" id="XP_033569353.1">
    <property type="nucleotide sequence ID" value="XM_033713263.1"/>
</dbReference>
<evidence type="ECO:0000313" key="2">
    <source>
        <dbReference type="EMBL" id="KAF2802389.1"/>
    </source>
</evidence>
<reference evidence="4" key="2">
    <citation type="submission" date="2020-04" db="EMBL/GenBank/DDBJ databases">
        <authorList>
            <consortium name="NCBI Genome Project"/>
        </authorList>
    </citation>
    <scope>NUCLEOTIDE SEQUENCE</scope>
    <source>
        <strain evidence="4">CBS 304.34</strain>
    </source>
</reference>
<gene>
    <name evidence="2 4" type="ORF">BDZ99DRAFT_202264</name>
</gene>
<keyword evidence="1" id="KW-1133">Transmembrane helix</keyword>
<reference evidence="4" key="3">
    <citation type="submission" date="2025-04" db="UniProtKB">
        <authorList>
            <consortium name="RefSeq"/>
        </authorList>
    </citation>
    <scope>IDENTIFICATION</scope>
    <source>
        <strain evidence="4">CBS 304.34</strain>
    </source>
</reference>
<reference evidence="2 4" key="1">
    <citation type="journal article" date="2020" name="Stud. Mycol.">
        <title>101 Dothideomycetes genomes: a test case for predicting lifestyles and emergence of pathogens.</title>
        <authorList>
            <person name="Haridas S."/>
            <person name="Albert R."/>
            <person name="Binder M."/>
            <person name="Bloem J."/>
            <person name="Labutti K."/>
            <person name="Salamov A."/>
            <person name="Andreopoulos B."/>
            <person name="Baker S."/>
            <person name="Barry K."/>
            <person name="Bills G."/>
            <person name="Bluhm B."/>
            <person name="Cannon C."/>
            <person name="Castanera R."/>
            <person name="Culley D."/>
            <person name="Daum C."/>
            <person name="Ezra D."/>
            <person name="Gonzalez J."/>
            <person name="Henrissat B."/>
            <person name="Kuo A."/>
            <person name="Liang C."/>
            <person name="Lipzen A."/>
            <person name="Lutzoni F."/>
            <person name="Magnuson J."/>
            <person name="Mondo S."/>
            <person name="Nolan M."/>
            <person name="Ohm R."/>
            <person name="Pangilinan J."/>
            <person name="Park H.-J."/>
            <person name="Ramirez L."/>
            <person name="Alfaro M."/>
            <person name="Sun H."/>
            <person name="Tritt A."/>
            <person name="Yoshinaga Y."/>
            <person name="Zwiers L.-H."/>
            <person name="Turgeon B."/>
            <person name="Goodwin S."/>
            <person name="Spatafora J."/>
            <person name="Crous P."/>
            <person name="Grigoriev I."/>
        </authorList>
    </citation>
    <scope>NUCLEOTIDE SEQUENCE</scope>
    <source>
        <strain evidence="2 4">CBS 304.34</strain>
    </source>
</reference>
<keyword evidence="1" id="KW-0472">Membrane</keyword>
<dbReference type="EMBL" id="MU003723">
    <property type="protein sequence ID" value="KAF2802389.1"/>
    <property type="molecule type" value="Genomic_DNA"/>
</dbReference>
<organism evidence="2">
    <name type="scientific">Mytilinidion resinicola</name>
    <dbReference type="NCBI Taxonomy" id="574789"/>
    <lineage>
        <taxon>Eukaryota</taxon>
        <taxon>Fungi</taxon>
        <taxon>Dikarya</taxon>
        <taxon>Ascomycota</taxon>
        <taxon>Pezizomycotina</taxon>
        <taxon>Dothideomycetes</taxon>
        <taxon>Pleosporomycetidae</taxon>
        <taxon>Mytilinidiales</taxon>
        <taxon>Mytilinidiaceae</taxon>
        <taxon>Mytilinidion</taxon>
    </lineage>
</organism>
<dbReference type="GeneID" id="54454156"/>
<evidence type="ECO:0000256" key="1">
    <source>
        <dbReference type="SAM" id="Phobius"/>
    </source>
</evidence>
<protein>
    <submittedName>
        <fullName evidence="2 4">Uncharacterized protein</fullName>
    </submittedName>
</protein>
<evidence type="ECO:0000313" key="3">
    <source>
        <dbReference type="Proteomes" id="UP000504636"/>
    </source>
</evidence>
<accession>A0A6A6Y171</accession>
<feature type="transmembrane region" description="Helical" evidence="1">
    <location>
        <begin position="67"/>
        <end position="85"/>
    </location>
</feature>
<dbReference type="Proteomes" id="UP000504636">
    <property type="component" value="Unplaced"/>
</dbReference>
<keyword evidence="1" id="KW-0812">Transmembrane</keyword>
<keyword evidence="3" id="KW-1185">Reference proteome</keyword>